<organism evidence="2 3">
    <name type="scientific">Octadecabacter dasysiphoniae</name>
    <dbReference type="NCBI Taxonomy" id="2909341"/>
    <lineage>
        <taxon>Bacteria</taxon>
        <taxon>Pseudomonadati</taxon>
        <taxon>Pseudomonadota</taxon>
        <taxon>Alphaproteobacteria</taxon>
        <taxon>Rhodobacterales</taxon>
        <taxon>Roseobacteraceae</taxon>
        <taxon>Octadecabacter</taxon>
    </lineage>
</organism>
<name>A0ABS9CZ80_9RHOB</name>
<accession>A0ABS9CZ80</accession>
<keyword evidence="3" id="KW-1185">Reference proteome</keyword>
<feature type="region of interest" description="Disordered" evidence="1">
    <location>
        <begin position="12"/>
        <end position="31"/>
    </location>
</feature>
<gene>
    <name evidence="2" type="ORF">L0664_15815</name>
</gene>
<dbReference type="RefSeq" id="WP_235226866.1">
    <property type="nucleotide sequence ID" value="NZ_JAKGAQ010000004.1"/>
</dbReference>
<reference evidence="2 3" key="1">
    <citation type="submission" date="2022-01" db="EMBL/GenBank/DDBJ databases">
        <title>Octadecabacter sp. nov., isolated from a marine alga.</title>
        <authorList>
            <person name="Jin M.S."/>
            <person name="Kim H.M."/>
            <person name="Han D.M."/>
            <person name="Jung J.J."/>
            <person name="Jeon C.O."/>
        </authorList>
    </citation>
    <scope>NUCLEOTIDE SEQUENCE [LARGE SCALE GENOMIC DNA]</scope>
    <source>
        <strain evidence="2 3">G9-8</strain>
    </source>
</reference>
<evidence type="ECO:0000256" key="1">
    <source>
        <dbReference type="SAM" id="MobiDB-lite"/>
    </source>
</evidence>
<protein>
    <submittedName>
        <fullName evidence="2">Uncharacterized protein</fullName>
    </submittedName>
</protein>
<feature type="compositionally biased region" description="Low complexity" evidence="1">
    <location>
        <begin position="12"/>
        <end position="28"/>
    </location>
</feature>
<evidence type="ECO:0000313" key="2">
    <source>
        <dbReference type="EMBL" id="MCF2872543.1"/>
    </source>
</evidence>
<comment type="caution">
    <text evidence="2">The sequence shown here is derived from an EMBL/GenBank/DDBJ whole genome shotgun (WGS) entry which is preliminary data.</text>
</comment>
<sequence length="118" mass="11912">MALKALAVVGDTSATAGGPAGPDGSAGAWTPRTVSESSYTQMTNHGPKVIFEAECTFDYLGTKTNTNDTVGDSTVTLTASSSVLRVDGGDVLLDGDTAQDSWGNTLTVSASAPAQVKV</sequence>
<dbReference type="Proteomes" id="UP001200557">
    <property type="component" value="Unassembled WGS sequence"/>
</dbReference>
<dbReference type="EMBL" id="JAKGAQ010000004">
    <property type="protein sequence ID" value="MCF2872543.1"/>
    <property type="molecule type" value="Genomic_DNA"/>
</dbReference>
<proteinExistence type="predicted"/>
<evidence type="ECO:0000313" key="3">
    <source>
        <dbReference type="Proteomes" id="UP001200557"/>
    </source>
</evidence>